<keyword evidence="3" id="KW-1185">Reference proteome</keyword>
<dbReference type="EMBL" id="JANPWB010000011">
    <property type="protein sequence ID" value="KAJ1122001.1"/>
    <property type="molecule type" value="Genomic_DNA"/>
</dbReference>
<dbReference type="AlphaFoldDB" id="A0AAV7P122"/>
<feature type="compositionally biased region" description="Basic and acidic residues" evidence="1">
    <location>
        <begin position="1"/>
        <end position="20"/>
    </location>
</feature>
<sequence length="93" mass="10353">MRREALGANGAHRERRDQKEKKKQQSVQEAEKNGQMSQGTHRFALLLLECRISLDPIKPQGKSWHAPGASLSIIGRAATAPDTAGRRFTLAQY</sequence>
<organism evidence="2 3">
    <name type="scientific">Pleurodeles waltl</name>
    <name type="common">Iberian ribbed newt</name>
    <dbReference type="NCBI Taxonomy" id="8319"/>
    <lineage>
        <taxon>Eukaryota</taxon>
        <taxon>Metazoa</taxon>
        <taxon>Chordata</taxon>
        <taxon>Craniata</taxon>
        <taxon>Vertebrata</taxon>
        <taxon>Euteleostomi</taxon>
        <taxon>Amphibia</taxon>
        <taxon>Batrachia</taxon>
        <taxon>Caudata</taxon>
        <taxon>Salamandroidea</taxon>
        <taxon>Salamandridae</taxon>
        <taxon>Pleurodelinae</taxon>
        <taxon>Pleurodeles</taxon>
    </lineage>
</organism>
<evidence type="ECO:0000256" key="1">
    <source>
        <dbReference type="SAM" id="MobiDB-lite"/>
    </source>
</evidence>
<evidence type="ECO:0000313" key="3">
    <source>
        <dbReference type="Proteomes" id="UP001066276"/>
    </source>
</evidence>
<comment type="caution">
    <text evidence="2">The sequence shown here is derived from an EMBL/GenBank/DDBJ whole genome shotgun (WGS) entry which is preliminary data.</text>
</comment>
<dbReference type="Proteomes" id="UP001066276">
    <property type="component" value="Chromosome 7"/>
</dbReference>
<reference evidence="2" key="1">
    <citation type="journal article" date="2022" name="bioRxiv">
        <title>Sequencing and chromosome-scale assembly of the giantPleurodeles waltlgenome.</title>
        <authorList>
            <person name="Brown T."/>
            <person name="Elewa A."/>
            <person name="Iarovenko S."/>
            <person name="Subramanian E."/>
            <person name="Araus A.J."/>
            <person name="Petzold A."/>
            <person name="Susuki M."/>
            <person name="Suzuki K.-i.T."/>
            <person name="Hayashi T."/>
            <person name="Toyoda A."/>
            <person name="Oliveira C."/>
            <person name="Osipova E."/>
            <person name="Leigh N.D."/>
            <person name="Simon A."/>
            <person name="Yun M.H."/>
        </authorList>
    </citation>
    <scope>NUCLEOTIDE SEQUENCE</scope>
    <source>
        <strain evidence="2">20211129_DDA</strain>
        <tissue evidence="2">Liver</tissue>
    </source>
</reference>
<name>A0AAV7P122_PLEWA</name>
<feature type="region of interest" description="Disordered" evidence="1">
    <location>
        <begin position="1"/>
        <end position="38"/>
    </location>
</feature>
<proteinExistence type="predicted"/>
<accession>A0AAV7P122</accession>
<gene>
    <name evidence="2" type="ORF">NDU88_000507</name>
</gene>
<evidence type="ECO:0000313" key="2">
    <source>
        <dbReference type="EMBL" id="KAJ1122001.1"/>
    </source>
</evidence>
<protein>
    <submittedName>
        <fullName evidence="2">Uncharacterized protein</fullName>
    </submittedName>
</protein>